<accession>A0A1E7FNX7</accession>
<sequence length="216" mass="24249">MACRQNKTIEVLNLRRCRIGERGALAFCELILDDMNHSKQITSSKDNNKTSAGGRVFNVDLSANQIGHQGTVAIENLLKDRMTSSEKRGQIFVNMEGNLVFPEIMNAVTHCIGVILSLVGWQLMVQRVRDLSLTHKFSCVIFSFSLLALYLSSTLFHSFFTMVNSRKVFAVMDKCAIYILIAGSYTPFMQILLSDQPIYSFGVSLDLKLLVCTTMF</sequence>
<comment type="subcellular location">
    <subcellularLocation>
        <location evidence="1">Membrane</location>
        <topology evidence="1">Multi-pass membrane protein</topology>
    </subcellularLocation>
</comment>
<protein>
    <submittedName>
        <fullName evidence="7">HlyIII-domain-containing protein</fullName>
    </submittedName>
</protein>
<dbReference type="SMART" id="SM00368">
    <property type="entry name" value="LRR_RI"/>
    <property type="match status" value="2"/>
</dbReference>
<organism evidence="7 8">
    <name type="scientific">Fragilariopsis cylindrus CCMP1102</name>
    <dbReference type="NCBI Taxonomy" id="635003"/>
    <lineage>
        <taxon>Eukaryota</taxon>
        <taxon>Sar</taxon>
        <taxon>Stramenopiles</taxon>
        <taxon>Ochrophyta</taxon>
        <taxon>Bacillariophyta</taxon>
        <taxon>Bacillariophyceae</taxon>
        <taxon>Bacillariophycidae</taxon>
        <taxon>Bacillariales</taxon>
        <taxon>Bacillariaceae</taxon>
        <taxon>Fragilariopsis</taxon>
    </lineage>
</organism>
<dbReference type="Proteomes" id="UP000095751">
    <property type="component" value="Unassembled WGS sequence"/>
</dbReference>
<feature type="transmembrane region" description="Helical" evidence="6">
    <location>
        <begin position="137"/>
        <end position="156"/>
    </location>
</feature>
<keyword evidence="3 6" id="KW-1133">Transmembrane helix</keyword>
<evidence type="ECO:0000256" key="6">
    <source>
        <dbReference type="SAM" id="Phobius"/>
    </source>
</evidence>
<keyword evidence="2 6" id="KW-0812">Transmembrane</keyword>
<dbReference type="AlphaFoldDB" id="A0A1E7FNX7"/>
<reference evidence="7 8" key="1">
    <citation type="submission" date="2016-09" db="EMBL/GenBank/DDBJ databases">
        <title>Extensive genetic diversity and differential bi-allelic expression allows diatom success in the polar Southern Ocean.</title>
        <authorList>
            <consortium name="DOE Joint Genome Institute"/>
            <person name="Mock T."/>
            <person name="Otillar R.P."/>
            <person name="Strauss J."/>
            <person name="Dupont C."/>
            <person name="Frickenhaus S."/>
            <person name="Maumus F."/>
            <person name="Mcmullan M."/>
            <person name="Sanges R."/>
            <person name="Schmutz J."/>
            <person name="Toseland A."/>
            <person name="Valas R."/>
            <person name="Veluchamy A."/>
            <person name="Ward B.J."/>
            <person name="Allen A."/>
            <person name="Barry K."/>
            <person name="Falciatore A."/>
            <person name="Ferrante M."/>
            <person name="Fortunato A.E."/>
            <person name="Gloeckner G."/>
            <person name="Gruber A."/>
            <person name="Hipkin R."/>
            <person name="Janech M."/>
            <person name="Kroth P."/>
            <person name="Leese F."/>
            <person name="Lindquist E."/>
            <person name="Lyon B.R."/>
            <person name="Martin J."/>
            <person name="Mayer C."/>
            <person name="Parker M."/>
            <person name="Quesneville H."/>
            <person name="Raymond J."/>
            <person name="Uhlig C."/>
            <person name="Valentin K.U."/>
            <person name="Worden A.Z."/>
            <person name="Armbrust E.V."/>
            <person name="Bowler C."/>
            <person name="Green B."/>
            <person name="Moulton V."/>
            <person name="Van Oosterhout C."/>
            <person name="Grigoriev I."/>
        </authorList>
    </citation>
    <scope>NUCLEOTIDE SEQUENCE [LARGE SCALE GENOMIC DNA]</scope>
    <source>
        <strain evidence="7 8">CCMP1102</strain>
    </source>
</reference>
<feature type="transmembrane region" description="Helical" evidence="6">
    <location>
        <begin position="104"/>
        <end position="125"/>
    </location>
</feature>
<keyword evidence="8" id="KW-1185">Reference proteome</keyword>
<dbReference type="KEGG" id="fcy:FRACYDRAFT_274607"/>
<evidence type="ECO:0000313" key="7">
    <source>
        <dbReference type="EMBL" id="OEU19861.1"/>
    </source>
</evidence>
<dbReference type="InterPro" id="IPR004254">
    <property type="entry name" value="AdipoR/HlyIII-related"/>
</dbReference>
<dbReference type="InParanoid" id="A0A1E7FNX7"/>
<evidence type="ECO:0000256" key="5">
    <source>
        <dbReference type="PIRSR" id="PIRSR604254-1"/>
    </source>
</evidence>
<dbReference type="GO" id="GO:0046872">
    <property type="term" value="F:metal ion binding"/>
    <property type="evidence" value="ECO:0007669"/>
    <property type="project" value="UniProtKB-KW"/>
</dbReference>
<keyword evidence="5" id="KW-0479">Metal-binding</keyword>
<keyword evidence="4 6" id="KW-0472">Membrane</keyword>
<dbReference type="GO" id="GO:0016020">
    <property type="term" value="C:membrane"/>
    <property type="evidence" value="ECO:0007669"/>
    <property type="project" value="UniProtKB-SubCell"/>
</dbReference>
<evidence type="ECO:0000256" key="4">
    <source>
        <dbReference type="ARBA" id="ARBA00023136"/>
    </source>
</evidence>
<evidence type="ECO:0000256" key="1">
    <source>
        <dbReference type="ARBA" id="ARBA00004141"/>
    </source>
</evidence>
<feature type="binding site" evidence="5">
    <location>
        <position position="157"/>
    </location>
    <ligand>
        <name>Zn(2+)</name>
        <dbReference type="ChEBI" id="CHEBI:29105"/>
    </ligand>
</feature>
<dbReference type="PANTHER" id="PTHR20855">
    <property type="entry name" value="ADIPOR/PROGESTIN RECEPTOR-RELATED"/>
    <property type="match status" value="1"/>
</dbReference>
<evidence type="ECO:0000313" key="8">
    <source>
        <dbReference type="Proteomes" id="UP000095751"/>
    </source>
</evidence>
<dbReference type="Gene3D" id="3.80.10.10">
    <property type="entry name" value="Ribonuclease Inhibitor"/>
    <property type="match status" value="1"/>
</dbReference>
<dbReference type="SUPFAM" id="SSF52047">
    <property type="entry name" value="RNI-like"/>
    <property type="match status" value="1"/>
</dbReference>
<dbReference type="EMBL" id="KV784355">
    <property type="protein sequence ID" value="OEU19861.1"/>
    <property type="molecule type" value="Genomic_DNA"/>
</dbReference>
<evidence type="ECO:0000256" key="3">
    <source>
        <dbReference type="ARBA" id="ARBA00022989"/>
    </source>
</evidence>
<dbReference type="PANTHER" id="PTHR20855:SF3">
    <property type="entry name" value="LD03007P"/>
    <property type="match status" value="1"/>
</dbReference>
<gene>
    <name evidence="7" type="ORF">FRACYDRAFT_274607</name>
</gene>
<keyword evidence="5" id="KW-0862">Zinc</keyword>
<evidence type="ECO:0000256" key="2">
    <source>
        <dbReference type="ARBA" id="ARBA00022692"/>
    </source>
</evidence>
<dbReference type="OrthoDB" id="186812at2759"/>
<dbReference type="InterPro" id="IPR032675">
    <property type="entry name" value="LRR_dom_sf"/>
</dbReference>
<proteinExistence type="predicted"/>
<name>A0A1E7FNX7_9STRA</name>
<feature type="transmembrane region" description="Helical" evidence="6">
    <location>
        <begin position="176"/>
        <end position="193"/>
    </location>
</feature>
<dbReference type="Pfam" id="PF03006">
    <property type="entry name" value="HlyIII"/>
    <property type="match status" value="1"/>
</dbReference>